<comment type="subcellular location">
    <subcellularLocation>
        <location evidence="1">Cytoplasm</location>
        <location evidence="1">Cytoskeleton</location>
    </subcellularLocation>
</comment>
<dbReference type="VEuPathDB" id="TrichDB:TRFO_22824"/>
<reference evidence="9" key="2">
    <citation type="submission" date="2016-10" db="EMBL/GenBank/DDBJ databases">
        <authorList>
            <person name="Benchimol M."/>
            <person name="Almeida L.G."/>
            <person name="Vasconcelos A.T."/>
            <person name="Perreira-Neves A."/>
            <person name="Rosa I.A."/>
            <person name="Tasca T."/>
            <person name="Bogo M.R."/>
            <person name="de Souza W."/>
        </authorList>
    </citation>
    <scope>NUCLEOTIDE SEQUENCE [LARGE SCALE GENOMIC DNA]</scope>
    <source>
        <strain evidence="9">K</strain>
    </source>
</reference>
<dbReference type="PANTHER" id="PTHR11604">
    <property type="entry name" value="PROFILIN"/>
    <property type="match status" value="1"/>
</dbReference>
<name>A0A1J4KC69_9EUKA</name>
<evidence type="ECO:0000256" key="2">
    <source>
        <dbReference type="ARBA" id="ARBA00010058"/>
    </source>
</evidence>
<dbReference type="OrthoDB" id="421374at2759"/>
<dbReference type="SUPFAM" id="SSF55770">
    <property type="entry name" value="Profilin (actin-binding protein)"/>
    <property type="match status" value="1"/>
</dbReference>
<dbReference type="Gene3D" id="3.30.450.30">
    <property type="entry name" value="Dynein light chain 2a, cytoplasmic"/>
    <property type="match status" value="1"/>
</dbReference>
<keyword evidence="5" id="KW-0206">Cytoskeleton</keyword>
<sequence>MSWVAYLAPIEQVSAGSAIISQQGAHCGHKGDWKANQAEEVNYANIFKNPSSYAGQSLTFGGKKFMVNRALDDMVMAQAGKEGVILQKSKTVIVCAHYVEGQVAGNVSARVDLVVRQLVDNGC</sequence>
<dbReference type="PANTHER" id="PTHR11604:SF0">
    <property type="entry name" value="PROFILIN"/>
    <property type="match status" value="1"/>
</dbReference>
<dbReference type="AlphaFoldDB" id="A0A1J4KC69"/>
<dbReference type="Pfam" id="PF00235">
    <property type="entry name" value="Profilin"/>
    <property type="match status" value="1"/>
</dbReference>
<evidence type="ECO:0000256" key="5">
    <source>
        <dbReference type="ARBA" id="ARBA00023212"/>
    </source>
</evidence>
<evidence type="ECO:0000256" key="1">
    <source>
        <dbReference type="ARBA" id="ARBA00004245"/>
    </source>
</evidence>
<dbReference type="SMART" id="SM00392">
    <property type="entry name" value="PROF"/>
    <property type="match status" value="1"/>
</dbReference>
<evidence type="ECO:0000313" key="9">
    <source>
        <dbReference type="Proteomes" id="UP000179807"/>
    </source>
</evidence>
<comment type="similarity">
    <text evidence="2 6">Belongs to the profilin family.</text>
</comment>
<accession>A0A1J4KC69</accession>
<proteinExistence type="inferred from homology"/>
<dbReference type="GO" id="GO:0005856">
    <property type="term" value="C:cytoskeleton"/>
    <property type="evidence" value="ECO:0007669"/>
    <property type="project" value="UniProtKB-SubCell"/>
</dbReference>
<dbReference type="InterPro" id="IPR036140">
    <property type="entry name" value="PFN_sf"/>
</dbReference>
<dbReference type="GO" id="GO:0003785">
    <property type="term" value="F:actin monomer binding"/>
    <property type="evidence" value="ECO:0007669"/>
    <property type="project" value="TreeGrafter"/>
</dbReference>
<dbReference type="VEuPathDB" id="TrichDB:TRFO_22825"/>
<dbReference type="Proteomes" id="UP000179807">
    <property type="component" value="Unassembled WGS sequence"/>
</dbReference>
<evidence type="ECO:0000256" key="4">
    <source>
        <dbReference type="ARBA" id="ARBA00023203"/>
    </source>
</evidence>
<reference evidence="8" key="1">
    <citation type="submission" date="2016-10" db="EMBL/GenBank/DDBJ databases">
        <authorList>
            <person name="de Groot N.N."/>
        </authorList>
    </citation>
    <scope>NUCLEOTIDE SEQUENCE [LARGE SCALE GENOMIC DNA]</scope>
    <source>
        <strain evidence="8">K</strain>
    </source>
</reference>
<dbReference type="InterPro" id="IPR048278">
    <property type="entry name" value="PFN"/>
</dbReference>
<protein>
    <recommendedName>
        <fullName evidence="6">Profilin</fullName>
    </recommendedName>
</protein>
<evidence type="ECO:0000256" key="3">
    <source>
        <dbReference type="ARBA" id="ARBA00022490"/>
    </source>
</evidence>
<dbReference type="GO" id="GO:0005938">
    <property type="term" value="C:cell cortex"/>
    <property type="evidence" value="ECO:0007669"/>
    <property type="project" value="TreeGrafter"/>
</dbReference>
<gene>
    <name evidence="7" type="ORF">TRFO_22824</name>
    <name evidence="8" type="ORF">TRFO_22825</name>
</gene>
<evidence type="ECO:0000256" key="6">
    <source>
        <dbReference type="RuleBase" id="RU003909"/>
    </source>
</evidence>
<keyword evidence="4 6" id="KW-0009">Actin-binding</keyword>
<dbReference type="EMBL" id="MLAK01000663">
    <property type="protein sequence ID" value="OHT08569.1"/>
    <property type="molecule type" value="Genomic_DNA"/>
</dbReference>
<dbReference type="EMBL" id="MLAK01000663">
    <property type="protein sequence ID" value="OHT08570.1"/>
    <property type="molecule type" value="Genomic_DNA"/>
</dbReference>
<comment type="caution">
    <text evidence="8">The sequence shown here is derived from an EMBL/GenBank/DDBJ whole genome shotgun (WGS) entry which is preliminary data.</text>
</comment>
<evidence type="ECO:0000313" key="7">
    <source>
        <dbReference type="EMBL" id="OHT08569.1"/>
    </source>
</evidence>
<dbReference type="GeneID" id="94837498"/>
<keyword evidence="9" id="KW-1185">Reference proteome</keyword>
<keyword evidence="3" id="KW-0963">Cytoplasm</keyword>
<dbReference type="InterPro" id="IPR005455">
    <property type="entry name" value="PFN_euk"/>
</dbReference>
<evidence type="ECO:0000313" key="8">
    <source>
        <dbReference type="EMBL" id="OHT08570.1"/>
    </source>
</evidence>
<dbReference type="RefSeq" id="XP_068361705.1">
    <property type="nucleotide sequence ID" value="XM_068502794.1"/>
</dbReference>
<organism evidence="8 9">
    <name type="scientific">Tritrichomonas foetus</name>
    <dbReference type="NCBI Taxonomy" id="1144522"/>
    <lineage>
        <taxon>Eukaryota</taxon>
        <taxon>Metamonada</taxon>
        <taxon>Parabasalia</taxon>
        <taxon>Tritrichomonadida</taxon>
        <taxon>Tritrichomonadidae</taxon>
        <taxon>Tritrichomonas</taxon>
    </lineage>
</organism>